<comment type="caution">
    <text evidence="7">The sequence shown here is derived from an EMBL/GenBank/DDBJ whole genome shotgun (WGS) entry which is preliminary data.</text>
</comment>
<keyword evidence="5 7" id="KW-0418">Kinase</keyword>
<accession>A0A072P243</accession>
<protein>
    <recommendedName>
        <fullName evidence="5 6">Dephospho-CoA kinase</fullName>
        <ecNumber evidence="5 6">2.7.1.24</ecNumber>
    </recommendedName>
    <alternativeName>
        <fullName evidence="5">Dephosphocoenzyme A kinase</fullName>
    </alternativeName>
</protein>
<dbReference type="PANTHER" id="PTHR10695:SF46">
    <property type="entry name" value="BIFUNCTIONAL COENZYME A SYNTHASE-RELATED"/>
    <property type="match status" value="1"/>
</dbReference>
<dbReference type="PANTHER" id="PTHR10695">
    <property type="entry name" value="DEPHOSPHO-COA KINASE-RELATED"/>
    <property type="match status" value="1"/>
</dbReference>
<keyword evidence="5 7" id="KW-0808">Transferase</keyword>
<sequence length="199" mass="22400">MTTVLGLTGGIASGKSTVATMLRDLGIVIIDADVIAREVVEVGEDAYFKIIGAFGRTILHDDRTINRQKLGEVIFNNEQKRKVLNSIVHPAVREKMSRLKMEFIEKGEKIIVLDIPLLFESKQTHLVEKVILVYVDRDVQVKRLMQRNGLSVEEAEARINSQMPLTEKIPLADAVINNNGSIEETKEQLLAILKQWELI</sequence>
<comment type="similarity">
    <text evidence="1 5">Belongs to the CoaE family.</text>
</comment>
<dbReference type="EC" id="2.7.1.24" evidence="5 6"/>
<dbReference type="SUPFAM" id="SSF52540">
    <property type="entry name" value="P-loop containing nucleoside triphosphate hydrolases"/>
    <property type="match status" value="1"/>
</dbReference>
<dbReference type="EMBL" id="JJRY01000003">
    <property type="protein sequence ID" value="KEF39560.1"/>
    <property type="molecule type" value="Genomic_DNA"/>
</dbReference>
<dbReference type="UniPathway" id="UPA00241">
    <property type="reaction ID" value="UER00356"/>
</dbReference>
<dbReference type="Gene3D" id="3.40.50.300">
    <property type="entry name" value="P-loop containing nucleotide triphosphate hydrolases"/>
    <property type="match status" value="1"/>
</dbReference>
<gene>
    <name evidence="5" type="primary">coaE</name>
    <name evidence="7" type="ORF">M670_01336</name>
</gene>
<keyword evidence="4 5" id="KW-0173">Coenzyme A biosynthesis</keyword>
<dbReference type="OrthoDB" id="9812943at2"/>
<dbReference type="GO" id="GO:0015937">
    <property type="term" value="P:coenzyme A biosynthetic process"/>
    <property type="evidence" value="ECO:0007669"/>
    <property type="project" value="UniProtKB-UniRule"/>
</dbReference>
<comment type="catalytic activity">
    <reaction evidence="5">
        <text>3'-dephospho-CoA + ATP = ADP + CoA + H(+)</text>
        <dbReference type="Rhea" id="RHEA:18245"/>
        <dbReference type="ChEBI" id="CHEBI:15378"/>
        <dbReference type="ChEBI" id="CHEBI:30616"/>
        <dbReference type="ChEBI" id="CHEBI:57287"/>
        <dbReference type="ChEBI" id="CHEBI:57328"/>
        <dbReference type="ChEBI" id="CHEBI:456216"/>
        <dbReference type="EC" id="2.7.1.24"/>
    </reaction>
</comment>
<dbReference type="InterPro" id="IPR001977">
    <property type="entry name" value="Depp_CoAkinase"/>
</dbReference>
<dbReference type="RefSeq" id="WP_035194230.1">
    <property type="nucleotide sequence ID" value="NZ_JJRY01000003.1"/>
</dbReference>
<dbReference type="Proteomes" id="UP000027936">
    <property type="component" value="Unassembled WGS sequence"/>
</dbReference>
<proteinExistence type="inferred from homology"/>
<comment type="function">
    <text evidence="5">Catalyzes the phosphorylation of the 3'-hydroxyl group of dephosphocoenzyme A to form coenzyme A.</text>
</comment>
<evidence type="ECO:0000256" key="4">
    <source>
        <dbReference type="ARBA" id="ARBA00022993"/>
    </source>
</evidence>
<dbReference type="FunFam" id="3.40.50.300:FF:000485">
    <property type="entry name" value="Dephospho-CoA kinase CAB5"/>
    <property type="match status" value="1"/>
</dbReference>
<comment type="pathway">
    <text evidence="5">Cofactor biosynthesis; coenzyme A biosynthesis; CoA from (R)-pantothenate: step 5/5.</text>
</comment>
<dbReference type="NCBIfam" id="TIGR00152">
    <property type="entry name" value="dephospho-CoA kinase"/>
    <property type="match status" value="1"/>
</dbReference>
<dbReference type="GO" id="GO:0005524">
    <property type="term" value="F:ATP binding"/>
    <property type="evidence" value="ECO:0007669"/>
    <property type="project" value="UniProtKB-UniRule"/>
</dbReference>
<feature type="binding site" evidence="5">
    <location>
        <begin position="12"/>
        <end position="17"/>
    </location>
    <ligand>
        <name>ATP</name>
        <dbReference type="ChEBI" id="CHEBI:30616"/>
    </ligand>
</feature>
<keyword evidence="3 5" id="KW-0067">ATP-binding</keyword>
<evidence type="ECO:0000256" key="5">
    <source>
        <dbReference type="HAMAP-Rule" id="MF_00376"/>
    </source>
</evidence>
<dbReference type="CDD" id="cd02022">
    <property type="entry name" value="DPCK"/>
    <property type="match status" value="1"/>
</dbReference>
<keyword evidence="5" id="KW-0963">Cytoplasm</keyword>
<evidence type="ECO:0000256" key="2">
    <source>
        <dbReference type="ARBA" id="ARBA00022741"/>
    </source>
</evidence>
<evidence type="ECO:0000313" key="8">
    <source>
        <dbReference type="Proteomes" id="UP000027936"/>
    </source>
</evidence>
<dbReference type="Pfam" id="PF01121">
    <property type="entry name" value="CoaE"/>
    <property type="match status" value="1"/>
</dbReference>
<evidence type="ECO:0000256" key="3">
    <source>
        <dbReference type="ARBA" id="ARBA00022840"/>
    </source>
</evidence>
<dbReference type="GO" id="GO:0004140">
    <property type="term" value="F:dephospho-CoA kinase activity"/>
    <property type="evidence" value="ECO:0007669"/>
    <property type="project" value="UniProtKB-UniRule"/>
</dbReference>
<dbReference type="HAMAP" id="MF_00376">
    <property type="entry name" value="Dephospho_CoA_kinase"/>
    <property type="match status" value="1"/>
</dbReference>
<evidence type="ECO:0000256" key="1">
    <source>
        <dbReference type="ARBA" id="ARBA00009018"/>
    </source>
</evidence>
<evidence type="ECO:0000313" key="7">
    <source>
        <dbReference type="EMBL" id="KEF39560.1"/>
    </source>
</evidence>
<dbReference type="AlphaFoldDB" id="A0A072P243"/>
<name>A0A072P243_SCHAZ</name>
<dbReference type="InterPro" id="IPR027417">
    <property type="entry name" value="P-loop_NTPase"/>
</dbReference>
<reference evidence="7 8" key="1">
    <citation type="submission" date="2014-04" db="EMBL/GenBank/DDBJ databases">
        <title>Draft genome sequence of Bacillus azotoformans MEV2011, a (co-) denitrifying strain unable to grow in the presence of oxygen.</title>
        <authorList>
            <person name="Nielsen M."/>
            <person name="Schreiber L."/>
            <person name="Finster K."/>
            <person name="Schramm A."/>
        </authorList>
    </citation>
    <scope>NUCLEOTIDE SEQUENCE [LARGE SCALE GENOMIC DNA]</scope>
    <source>
        <strain evidence="7 8">MEV2011</strain>
    </source>
</reference>
<dbReference type="PROSITE" id="PS51219">
    <property type="entry name" value="DPCK"/>
    <property type="match status" value="1"/>
</dbReference>
<organism evidence="7 8">
    <name type="scientific">Schinkia azotoformans MEV2011</name>
    <dbReference type="NCBI Taxonomy" id="1348973"/>
    <lineage>
        <taxon>Bacteria</taxon>
        <taxon>Bacillati</taxon>
        <taxon>Bacillota</taxon>
        <taxon>Bacilli</taxon>
        <taxon>Bacillales</taxon>
        <taxon>Bacillaceae</taxon>
        <taxon>Calidifontibacillus/Schinkia group</taxon>
        <taxon>Schinkia</taxon>
    </lineage>
</organism>
<evidence type="ECO:0000256" key="6">
    <source>
        <dbReference type="NCBIfam" id="TIGR00152"/>
    </source>
</evidence>
<dbReference type="GO" id="GO:0005737">
    <property type="term" value="C:cytoplasm"/>
    <property type="evidence" value="ECO:0007669"/>
    <property type="project" value="UniProtKB-SubCell"/>
</dbReference>
<keyword evidence="2 5" id="KW-0547">Nucleotide-binding</keyword>
<comment type="subcellular location">
    <subcellularLocation>
        <location evidence="5">Cytoplasm</location>
    </subcellularLocation>
</comment>
<dbReference type="PATRIC" id="fig|1348973.3.peg.1304"/>